<gene>
    <name evidence="3" type="ORF">D0Y65_039023</name>
</gene>
<evidence type="ECO:0000256" key="2">
    <source>
        <dbReference type="ARBA" id="ARBA00023186"/>
    </source>
</evidence>
<dbReference type="InterPro" id="IPR037231">
    <property type="entry name" value="NAP-like_sf"/>
</dbReference>
<comment type="similarity">
    <text evidence="1">Belongs to the nucleosome assembly protein (NAP) family.</text>
</comment>
<dbReference type="EMBL" id="QZWG01000014">
    <property type="protein sequence ID" value="RZB69494.1"/>
    <property type="molecule type" value="Genomic_DNA"/>
</dbReference>
<evidence type="ECO:0000313" key="4">
    <source>
        <dbReference type="Proteomes" id="UP000289340"/>
    </source>
</evidence>
<dbReference type="AlphaFoldDB" id="A0A445H732"/>
<evidence type="ECO:0000256" key="1">
    <source>
        <dbReference type="ARBA" id="ARBA00009947"/>
    </source>
</evidence>
<dbReference type="GO" id="GO:0000724">
    <property type="term" value="P:double-strand break repair via homologous recombination"/>
    <property type="evidence" value="ECO:0007669"/>
    <property type="project" value="UniProtKB-ARBA"/>
</dbReference>
<keyword evidence="4" id="KW-1185">Reference proteome</keyword>
<dbReference type="Proteomes" id="UP000289340">
    <property type="component" value="Chromosome 14"/>
</dbReference>
<dbReference type="SUPFAM" id="SSF143113">
    <property type="entry name" value="NAP-like"/>
    <property type="match status" value="1"/>
</dbReference>
<evidence type="ECO:0000313" key="3">
    <source>
        <dbReference type="EMBL" id="RZB69494.1"/>
    </source>
</evidence>
<dbReference type="InterPro" id="IPR002164">
    <property type="entry name" value="NAP_family"/>
</dbReference>
<dbReference type="GO" id="GO:0006334">
    <property type="term" value="P:nucleosome assembly"/>
    <property type="evidence" value="ECO:0007669"/>
    <property type="project" value="InterPro"/>
</dbReference>
<organism evidence="3 4">
    <name type="scientific">Glycine soja</name>
    <name type="common">Wild soybean</name>
    <dbReference type="NCBI Taxonomy" id="3848"/>
    <lineage>
        <taxon>Eukaryota</taxon>
        <taxon>Viridiplantae</taxon>
        <taxon>Streptophyta</taxon>
        <taxon>Embryophyta</taxon>
        <taxon>Tracheophyta</taxon>
        <taxon>Spermatophyta</taxon>
        <taxon>Magnoliopsida</taxon>
        <taxon>eudicotyledons</taxon>
        <taxon>Gunneridae</taxon>
        <taxon>Pentapetalae</taxon>
        <taxon>rosids</taxon>
        <taxon>fabids</taxon>
        <taxon>Fabales</taxon>
        <taxon>Fabaceae</taxon>
        <taxon>Papilionoideae</taxon>
        <taxon>50 kb inversion clade</taxon>
        <taxon>NPAAA clade</taxon>
        <taxon>indigoferoid/millettioid clade</taxon>
        <taxon>Phaseoleae</taxon>
        <taxon>Glycine</taxon>
        <taxon>Glycine subgen. Soja</taxon>
    </lineage>
</organism>
<dbReference type="PANTHER" id="PTHR11875">
    <property type="entry name" value="TESTIS-SPECIFIC Y-ENCODED PROTEIN"/>
    <property type="match status" value="1"/>
</dbReference>
<comment type="caution">
    <text evidence="3">The sequence shown here is derived from an EMBL/GenBank/DDBJ whole genome shotgun (WGS) entry which is preliminary data.</text>
</comment>
<protein>
    <submittedName>
        <fullName evidence="3">NAP1-related protein 2</fullName>
    </submittedName>
</protein>
<dbReference type="Gene3D" id="1.20.5.1500">
    <property type="match status" value="1"/>
</dbReference>
<name>A0A445H732_GLYSO</name>
<reference evidence="3 4" key="1">
    <citation type="submission" date="2018-09" db="EMBL/GenBank/DDBJ databases">
        <title>A high-quality reference genome of wild soybean provides a powerful tool to mine soybean genomes.</title>
        <authorList>
            <person name="Xie M."/>
            <person name="Chung C.Y.L."/>
            <person name="Li M.-W."/>
            <person name="Wong F.-L."/>
            <person name="Chan T.-F."/>
            <person name="Lam H.-M."/>
        </authorList>
    </citation>
    <scope>NUCLEOTIDE SEQUENCE [LARGE SCALE GENOMIC DNA]</scope>
    <source>
        <strain evidence="4">cv. W05</strain>
        <tissue evidence="3">Hypocotyl of etiolated seedlings</tissue>
    </source>
</reference>
<sequence length="112" mass="12884">MPRRAKKLDEVDGELVLSIEKLQEIQDELEKVFICDVQNVAFAFGVSELHSCSMCLINEKTNDKVLEIGQKYNEIRKPVYDKRNDIIKAISEFWLTAFLSHPALGDLLNEED</sequence>
<dbReference type="GO" id="GO:0042393">
    <property type="term" value="F:histone binding"/>
    <property type="evidence" value="ECO:0007669"/>
    <property type="project" value="UniProtKB-ARBA"/>
</dbReference>
<accession>A0A445H732</accession>
<keyword evidence="2" id="KW-0143">Chaperone</keyword>
<proteinExistence type="inferred from homology"/>
<dbReference type="GO" id="GO:0005634">
    <property type="term" value="C:nucleus"/>
    <property type="evidence" value="ECO:0007669"/>
    <property type="project" value="InterPro"/>
</dbReference>